<protein>
    <submittedName>
        <fullName evidence="2">Uncharacterized protein</fullName>
    </submittedName>
</protein>
<evidence type="ECO:0000256" key="1">
    <source>
        <dbReference type="SAM" id="Phobius"/>
    </source>
</evidence>
<gene>
    <name evidence="2" type="ORF">KHY36_06945</name>
</gene>
<sequence length="332" mass="36664">MKRECPSLFAALLISLLVNVLLRSQTAYWPRAGLAAALVCVPILAAAGWLFARCWRLAADPVYKLLFGALLFYTSVLELLRLWQLAGRLYPGAVTLTSVCLLCVLPVVYLRRVSALSQTAHAVLCLLVLVTAVMLVSVLPRLRVTNLQTAPLTQGDFRAAAKDQLTLYPEYLLPALWPEQDKRGRHALLRLAGYTLAFDVGMHLLLELFYGAAMPLRVDPVHAAARCGALSIFNRLEWLQFILWVMAVTVKLALYLYALVRLLGGQSKAENSAAGLDRFPLYLGGIWLLCAVLRKLDLDAALPLRSTMTWGFVVLTWMGGAAACLCKKLRRA</sequence>
<feature type="transmembrane region" description="Helical" evidence="1">
    <location>
        <begin position="122"/>
        <end position="142"/>
    </location>
</feature>
<keyword evidence="1" id="KW-1133">Transmembrane helix</keyword>
<accession>A0A943DD60</accession>
<name>A0A943DD60_9FIRM</name>
<dbReference type="AlphaFoldDB" id="A0A943DD60"/>
<evidence type="ECO:0000313" key="3">
    <source>
        <dbReference type="Proteomes" id="UP000759273"/>
    </source>
</evidence>
<evidence type="ECO:0000313" key="2">
    <source>
        <dbReference type="EMBL" id="MBS5332247.1"/>
    </source>
</evidence>
<proteinExistence type="predicted"/>
<feature type="transmembrane region" description="Helical" evidence="1">
    <location>
        <begin position="33"/>
        <end position="51"/>
    </location>
</feature>
<reference evidence="2" key="1">
    <citation type="submission" date="2021-02" db="EMBL/GenBank/DDBJ databases">
        <title>Infant gut strain persistence is associated with maternal origin, phylogeny, and functional potential including surface adhesion and iron acquisition.</title>
        <authorList>
            <person name="Lou Y.C."/>
        </authorList>
    </citation>
    <scope>NUCLEOTIDE SEQUENCE</scope>
    <source>
        <strain evidence="2">L3_101_000M1_dasL3_101_000M1_concoct_87</strain>
    </source>
</reference>
<feature type="transmembrane region" description="Helical" evidence="1">
    <location>
        <begin position="238"/>
        <end position="258"/>
    </location>
</feature>
<feature type="transmembrane region" description="Helical" evidence="1">
    <location>
        <begin position="89"/>
        <end position="110"/>
    </location>
</feature>
<comment type="caution">
    <text evidence="2">The sequence shown here is derived from an EMBL/GenBank/DDBJ whole genome shotgun (WGS) entry which is preliminary data.</text>
</comment>
<organism evidence="2 3">
    <name type="scientific">Subdoligranulum variabile</name>
    <dbReference type="NCBI Taxonomy" id="214851"/>
    <lineage>
        <taxon>Bacteria</taxon>
        <taxon>Bacillati</taxon>
        <taxon>Bacillota</taxon>
        <taxon>Clostridia</taxon>
        <taxon>Eubacteriales</taxon>
        <taxon>Oscillospiraceae</taxon>
        <taxon>Subdoligranulum</taxon>
    </lineage>
</organism>
<feature type="transmembrane region" description="Helical" evidence="1">
    <location>
        <begin position="63"/>
        <end position="83"/>
    </location>
</feature>
<feature type="transmembrane region" description="Helical" evidence="1">
    <location>
        <begin position="279"/>
        <end position="296"/>
    </location>
</feature>
<dbReference type="Proteomes" id="UP000759273">
    <property type="component" value="Unassembled WGS sequence"/>
</dbReference>
<feature type="transmembrane region" description="Helical" evidence="1">
    <location>
        <begin position="308"/>
        <end position="326"/>
    </location>
</feature>
<dbReference type="EMBL" id="JAGZGG010000013">
    <property type="protein sequence ID" value="MBS5332247.1"/>
    <property type="molecule type" value="Genomic_DNA"/>
</dbReference>
<keyword evidence="1" id="KW-0812">Transmembrane</keyword>
<keyword evidence="1" id="KW-0472">Membrane</keyword>